<sequence length="1255" mass="145770">MQNNISVSTILHKWKSSIEKAEAYSRYINQRQSNETIRSDDGYLCECNNPQSFGKNCEYLLPTGTTFLETLLWEIEMRAKNRWNMQIYSDIVCYTTLVCDSGLLCLDWRDICNGLQQCMSGYDEENCDKLEFNECEDDEYRCVNGMCIPDEYFLNGEFDCLDLSDENQPFDDTVCAFHGPRYDCDDRMCFRFGWSCGDGQCISNRLRFHMDPLGSCRSLRDHYHMCEMNHITNLWTLPNGKCYLRSDYTEILAKNRSDLDECVYLIKCILSNSMEKNCPCKNSFLCTINLENVCNSSTIRYPNGGTIAPFVFTYYNITRDWSEKISDVIEINGTIKCRGYMIDRHMILNYSSKMDLYELQAKMCYSASQIPVSLNIGYDRYCYNNSQTFNNRPYNFIDICNESKECISAYRINDGYFDCADRKDEYVDDPNLSTCLNIQRHRFRCSNEQPTCLRVTAVGDDYEICHNHHDELWMGTSLELSALECNRYDRLDCAFIRQYIETSQKIDTSNVSYIESNLTKISFHYYCDTFWDMKSKKDEDIKMCKKWWKCREDQWQCHTGQCIDIDWLLDQEWDCPDASDEEAIFALSNYNTTHNKRLVRIKQLVKAFDDLYSIQPFGEFCDLITEYPCFRANVSDPLNINHSKPCINLNQIGDGNIDCVGGLDERSKHPYSVRIEAYELNLNEKARLVAVWLYAIYFDFLPSFLLAKVLRFIEPGTSKNPCFSNPCKPQQECHQILNQNSTYVCLCPPNFKGNDCSIVDDMCKEDFCSRNALCKPNYRGLLDRNDRPYCICPTKQIGERCDLIHDICDLNSCQNDGTCFPLSGIHSYFCLFGMDTKSVNGTTEVNEKTVCTSVENLFETRDEISLFRYHRLCIENVSLLCFVDNSYLCICDENHNRAECFNYDHNLDQCSSCFSGGQCLKDDPSSSTFLCLCPQCYTGKSCQFNNEGLSFTLDSILIEINHIVRILYLILTILIFLIGGIINYASIITFKRPVLRKTSIGFYILTVSIISQCSLFSLIMKIHLILFNVLMNDISCKIISYLLSVTTQCSFWLMSVIAIERVSYLIFPFTTLFKKPNVAIIISSMILLIISIMNVHQLIFYMKDPNENNACVINFPFEIRIYNRINTLFHYIIPFAIQLLSITLLIILAARSRSRTAQNHDTFIIYLKRQFQTQKELYITPLVIILSGLPQAIFAFSFSCIKLISWQQHTLLIAYFLSYTPQLLGFFLFVLPSTNYMIEFRATSLSKTFLFRWIK</sequence>
<feature type="disulfide bond" evidence="7">
    <location>
        <begin position="792"/>
        <end position="801"/>
    </location>
</feature>
<feature type="transmembrane region" description="Helical" evidence="9">
    <location>
        <begin position="1002"/>
        <end position="1026"/>
    </location>
</feature>
<evidence type="ECO:0000256" key="5">
    <source>
        <dbReference type="ARBA" id="ARBA00023136"/>
    </source>
</evidence>
<comment type="caution">
    <text evidence="7">Lacks conserved residue(s) required for the propagation of feature annotation.</text>
</comment>
<dbReference type="SMART" id="SM00192">
    <property type="entry name" value="LDLa"/>
    <property type="match status" value="4"/>
</dbReference>
<dbReference type="GO" id="GO:0016192">
    <property type="term" value="P:vesicle-mediated transport"/>
    <property type="evidence" value="ECO:0007669"/>
    <property type="project" value="UniProtKB-ARBA"/>
</dbReference>
<evidence type="ECO:0000256" key="4">
    <source>
        <dbReference type="ARBA" id="ARBA00022989"/>
    </source>
</evidence>
<dbReference type="PANTHER" id="PTHR24270">
    <property type="entry name" value="LOW-DENSITY LIPOPROTEIN RECEPTOR-RELATED"/>
    <property type="match status" value="1"/>
</dbReference>
<feature type="domain" description="G-protein coupled receptors family 1 profile" evidence="11">
    <location>
        <begin position="982"/>
        <end position="1229"/>
    </location>
</feature>
<evidence type="ECO:0000256" key="2">
    <source>
        <dbReference type="ARBA" id="ARBA00022692"/>
    </source>
</evidence>
<accession>A0A815RMU4</accession>
<gene>
    <name evidence="12" type="ORF">VCS650_LOCUS41060</name>
</gene>
<evidence type="ECO:0000256" key="3">
    <source>
        <dbReference type="ARBA" id="ARBA00022737"/>
    </source>
</evidence>
<evidence type="ECO:0000256" key="7">
    <source>
        <dbReference type="PROSITE-ProRule" id="PRU00076"/>
    </source>
</evidence>
<dbReference type="InterPro" id="IPR002172">
    <property type="entry name" value="LDrepeatLR_classA_rpt"/>
</dbReference>
<keyword evidence="7" id="KW-0245">EGF-like domain</keyword>
<dbReference type="OrthoDB" id="9990982at2759"/>
<dbReference type="InterPro" id="IPR000742">
    <property type="entry name" value="EGF"/>
</dbReference>
<name>A0A815RMU4_9BILA</name>
<feature type="disulfide bond" evidence="7">
    <location>
        <begin position="933"/>
        <end position="942"/>
    </location>
</feature>
<evidence type="ECO:0000256" key="6">
    <source>
        <dbReference type="ARBA" id="ARBA00023157"/>
    </source>
</evidence>
<dbReference type="GO" id="GO:0005886">
    <property type="term" value="C:plasma membrane"/>
    <property type="evidence" value="ECO:0007669"/>
    <property type="project" value="TreeGrafter"/>
</dbReference>
<dbReference type="Gene3D" id="2.10.25.10">
    <property type="entry name" value="Laminin"/>
    <property type="match status" value="2"/>
</dbReference>
<dbReference type="PRINTS" id="PR00261">
    <property type="entry name" value="LDLRECEPTOR"/>
</dbReference>
<feature type="disulfide bond" evidence="8">
    <location>
        <begin position="142"/>
        <end position="160"/>
    </location>
</feature>
<dbReference type="SUPFAM" id="SSF57424">
    <property type="entry name" value="LDL receptor-like module"/>
    <property type="match status" value="2"/>
</dbReference>
<feature type="domain" description="EGF-like" evidence="10">
    <location>
        <begin position="718"/>
        <end position="757"/>
    </location>
</feature>
<feature type="transmembrane region" description="Helical" evidence="9">
    <location>
        <begin position="1128"/>
        <end position="1150"/>
    </location>
</feature>
<dbReference type="InterPro" id="IPR036055">
    <property type="entry name" value="LDL_receptor-like_sf"/>
</dbReference>
<dbReference type="Gene3D" id="4.10.400.10">
    <property type="entry name" value="Low-density Lipoprotein Receptor"/>
    <property type="match status" value="2"/>
</dbReference>
<dbReference type="SMART" id="SM00181">
    <property type="entry name" value="EGF"/>
    <property type="match status" value="3"/>
</dbReference>
<dbReference type="EMBL" id="CAJNON010001677">
    <property type="protein sequence ID" value="CAF1479162.1"/>
    <property type="molecule type" value="Genomic_DNA"/>
</dbReference>
<dbReference type="Proteomes" id="UP000663891">
    <property type="component" value="Unassembled WGS sequence"/>
</dbReference>
<dbReference type="SUPFAM" id="SSF57196">
    <property type="entry name" value="EGF/Laminin"/>
    <property type="match status" value="1"/>
</dbReference>
<keyword evidence="2 9" id="KW-0812">Transmembrane</keyword>
<keyword evidence="5 9" id="KW-0472">Membrane</keyword>
<evidence type="ECO:0000313" key="12">
    <source>
        <dbReference type="EMBL" id="CAF1479162.1"/>
    </source>
</evidence>
<evidence type="ECO:0000256" key="1">
    <source>
        <dbReference type="ARBA" id="ARBA00004167"/>
    </source>
</evidence>
<feature type="disulfide bond" evidence="7">
    <location>
        <begin position="747"/>
        <end position="756"/>
    </location>
</feature>
<keyword evidence="3" id="KW-0677">Repeat</keyword>
<keyword evidence="4 9" id="KW-1133">Transmembrane helix</keyword>
<protein>
    <submittedName>
        <fullName evidence="12">Uncharacterized protein</fullName>
    </submittedName>
</protein>
<dbReference type="Gene3D" id="1.20.1070.10">
    <property type="entry name" value="Rhodopsin 7-helix transmembrane proteins"/>
    <property type="match status" value="1"/>
</dbReference>
<comment type="caution">
    <text evidence="12">The sequence shown here is derived from an EMBL/GenBank/DDBJ whole genome shotgun (WGS) entry which is preliminary data.</text>
</comment>
<evidence type="ECO:0000259" key="11">
    <source>
        <dbReference type="PROSITE" id="PS50262"/>
    </source>
</evidence>
<dbReference type="InterPro" id="IPR017452">
    <property type="entry name" value="GPCR_Rhodpsn_7TM"/>
</dbReference>
<feature type="transmembrane region" description="Helical" evidence="9">
    <location>
        <begin position="966"/>
        <end position="990"/>
    </location>
</feature>
<dbReference type="PROSITE" id="PS50068">
    <property type="entry name" value="LDLRA_2"/>
    <property type="match status" value="2"/>
</dbReference>
<feature type="transmembrane region" description="Helical" evidence="9">
    <location>
        <begin position="1078"/>
        <end position="1099"/>
    </location>
</feature>
<keyword evidence="6 7" id="KW-1015">Disulfide bond</keyword>
<dbReference type="SUPFAM" id="SSF81321">
    <property type="entry name" value="Family A G protein-coupled receptor-like"/>
    <property type="match status" value="1"/>
</dbReference>
<evidence type="ECO:0000259" key="10">
    <source>
        <dbReference type="PROSITE" id="PS50026"/>
    </source>
</evidence>
<proteinExistence type="predicted"/>
<comment type="subcellular location">
    <subcellularLocation>
        <location evidence="1">Membrane</location>
        <topology evidence="1">Single-pass membrane protein</topology>
    </subcellularLocation>
</comment>
<feature type="disulfide bond" evidence="8">
    <location>
        <begin position="550"/>
        <end position="562"/>
    </location>
</feature>
<feature type="disulfide bond" evidence="8">
    <location>
        <begin position="557"/>
        <end position="575"/>
    </location>
</feature>
<dbReference type="AlphaFoldDB" id="A0A815RMU4"/>
<feature type="domain" description="EGF-like" evidence="10">
    <location>
        <begin position="759"/>
        <end position="802"/>
    </location>
</feature>
<feature type="transmembrane region" description="Helical" evidence="9">
    <location>
        <begin position="1177"/>
        <end position="1204"/>
    </location>
</feature>
<feature type="transmembrane region" description="Helical" evidence="9">
    <location>
        <begin position="1210"/>
        <end position="1231"/>
    </location>
</feature>
<evidence type="ECO:0000256" key="9">
    <source>
        <dbReference type="SAM" id="Phobius"/>
    </source>
</evidence>
<dbReference type="PROSITE" id="PS50026">
    <property type="entry name" value="EGF_3"/>
    <property type="match status" value="3"/>
</dbReference>
<dbReference type="InterPro" id="IPR050685">
    <property type="entry name" value="LDLR"/>
</dbReference>
<dbReference type="CDD" id="cd00112">
    <property type="entry name" value="LDLa"/>
    <property type="match status" value="2"/>
</dbReference>
<feature type="domain" description="EGF-like" evidence="10">
    <location>
        <begin position="906"/>
        <end position="943"/>
    </location>
</feature>
<organism evidence="12 13">
    <name type="scientific">Adineta steineri</name>
    <dbReference type="NCBI Taxonomy" id="433720"/>
    <lineage>
        <taxon>Eukaryota</taxon>
        <taxon>Metazoa</taxon>
        <taxon>Spiralia</taxon>
        <taxon>Gnathifera</taxon>
        <taxon>Rotifera</taxon>
        <taxon>Eurotatoria</taxon>
        <taxon>Bdelloidea</taxon>
        <taxon>Adinetida</taxon>
        <taxon>Adinetidae</taxon>
        <taxon>Adineta</taxon>
    </lineage>
</organism>
<reference evidence="12" key="1">
    <citation type="submission" date="2021-02" db="EMBL/GenBank/DDBJ databases">
        <authorList>
            <person name="Nowell W R."/>
        </authorList>
    </citation>
    <scope>NUCLEOTIDE SEQUENCE</scope>
</reference>
<evidence type="ECO:0000313" key="13">
    <source>
        <dbReference type="Proteomes" id="UP000663891"/>
    </source>
</evidence>
<dbReference type="PROSITE" id="PS50262">
    <property type="entry name" value="G_PROTEIN_RECEP_F1_2"/>
    <property type="match status" value="1"/>
</dbReference>
<evidence type="ECO:0000256" key="8">
    <source>
        <dbReference type="PROSITE-ProRule" id="PRU00124"/>
    </source>
</evidence>
<dbReference type="PROSITE" id="PS00022">
    <property type="entry name" value="EGF_1"/>
    <property type="match status" value="3"/>
</dbReference>
<dbReference type="Pfam" id="PF00057">
    <property type="entry name" value="Ldl_recept_a"/>
    <property type="match status" value="2"/>
</dbReference>
<feature type="disulfide bond" evidence="8">
    <location>
        <begin position="135"/>
        <end position="147"/>
    </location>
</feature>